<proteinExistence type="inferred from homology"/>
<dbReference type="AlphaFoldDB" id="A0AAV8UEG5"/>
<dbReference type="Pfam" id="PF07544">
    <property type="entry name" value="Med9"/>
    <property type="match status" value="1"/>
</dbReference>
<comment type="function">
    <text evidence="7">Component of the Mediator complex, a coactivator involved in the regulated transcription of nearly all RNA polymerase II-dependent genes. Mediator functions as a bridge to convey information from gene-specific regulatory proteins to the basal RNA polymerase II transcription machinery. Mediator is recruited to promoters by direct interactions with regulatory proteins and serves as a scaffold for the assembly of a functional preinitiation complex with RNA polymerase II and the general transcription factors.</text>
</comment>
<evidence type="ECO:0000256" key="7">
    <source>
        <dbReference type="RuleBase" id="RU364145"/>
    </source>
</evidence>
<comment type="subunit">
    <text evidence="7">Component of the Mediator complex.</text>
</comment>
<sequence length="109" mass="12429">MESSGERDLVSEMRLMHLVSSMLEKIAQGKDEPEILSAVNALNERFRSCENILDTLPSGDLTRAEQLDLLKALHDRLHRTREMVQKYQSLEVFKSVEDDPANNTVPMDT</sequence>
<dbReference type="InterPro" id="IPR011425">
    <property type="entry name" value="Med9"/>
</dbReference>
<keyword evidence="4 7" id="KW-0010">Activator</keyword>
<accession>A0AAV8UEG5</accession>
<evidence type="ECO:0000256" key="2">
    <source>
        <dbReference type="ARBA" id="ARBA00008089"/>
    </source>
</evidence>
<protein>
    <recommendedName>
        <fullName evidence="7">Mediator of RNA polymerase II transcription subunit 9</fullName>
    </recommendedName>
    <alternativeName>
        <fullName evidence="7">Mediator complex subunit 9</fullName>
    </alternativeName>
</protein>
<keyword evidence="5 7" id="KW-0804">Transcription</keyword>
<evidence type="ECO:0000313" key="8">
    <source>
        <dbReference type="EMBL" id="KAJ8900889.1"/>
    </source>
</evidence>
<reference evidence="8 9" key="1">
    <citation type="journal article" date="2023" name="Nat. Commun.">
        <title>Origin of minicircular mitochondrial genomes in red algae.</title>
        <authorList>
            <person name="Lee Y."/>
            <person name="Cho C.H."/>
            <person name="Lee Y.M."/>
            <person name="Park S.I."/>
            <person name="Yang J.H."/>
            <person name="West J.A."/>
            <person name="Bhattacharya D."/>
            <person name="Yoon H.S."/>
        </authorList>
    </citation>
    <scope>NUCLEOTIDE SEQUENCE [LARGE SCALE GENOMIC DNA]</scope>
    <source>
        <strain evidence="8 9">CCMP1338</strain>
        <tissue evidence="8">Whole cell</tissue>
    </source>
</reference>
<evidence type="ECO:0000256" key="1">
    <source>
        <dbReference type="ARBA" id="ARBA00004123"/>
    </source>
</evidence>
<keyword evidence="3 7" id="KW-0805">Transcription regulation</keyword>
<keyword evidence="6 7" id="KW-0539">Nucleus</keyword>
<name>A0AAV8UEG5_9RHOD</name>
<comment type="similarity">
    <text evidence="2 7">Belongs to the Mediator complex subunit 9 family.</text>
</comment>
<comment type="caution">
    <text evidence="8">The sequence shown here is derived from an EMBL/GenBank/DDBJ whole genome shotgun (WGS) entry which is preliminary data.</text>
</comment>
<dbReference type="GO" id="GO:0003712">
    <property type="term" value="F:transcription coregulator activity"/>
    <property type="evidence" value="ECO:0007669"/>
    <property type="project" value="InterPro"/>
</dbReference>
<keyword evidence="9" id="KW-1185">Reference proteome</keyword>
<dbReference type="Proteomes" id="UP001157974">
    <property type="component" value="Unassembled WGS sequence"/>
</dbReference>
<dbReference type="EMBL" id="JAMWBK010000013">
    <property type="protein sequence ID" value="KAJ8900889.1"/>
    <property type="molecule type" value="Genomic_DNA"/>
</dbReference>
<gene>
    <name evidence="7" type="primary">MED9</name>
    <name evidence="8" type="ORF">NDN08_000188</name>
</gene>
<evidence type="ECO:0000313" key="9">
    <source>
        <dbReference type="Proteomes" id="UP001157974"/>
    </source>
</evidence>
<dbReference type="GO" id="GO:0016592">
    <property type="term" value="C:mediator complex"/>
    <property type="evidence" value="ECO:0007669"/>
    <property type="project" value="InterPro"/>
</dbReference>
<dbReference type="GO" id="GO:0006357">
    <property type="term" value="P:regulation of transcription by RNA polymerase II"/>
    <property type="evidence" value="ECO:0007669"/>
    <property type="project" value="InterPro"/>
</dbReference>
<comment type="subcellular location">
    <subcellularLocation>
        <location evidence="1 7">Nucleus</location>
    </subcellularLocation>
</comment>
<evidence type="ECO:0000256" key="4">
    <source>
        <dbReference type="ARBA" id="ARBA00023159"/>
    </source>
</evidence>
<evidence type="ECO:0000256" key="3">
    <source>
        <dbReference type="ARBA" id="ARBA00023015"/>
    </source>
</evidence>
<organism evidence="8 9">
    <name type="scientific">Rhodosorus marinus</name>
    <dbReference type="NCBI Taxonomy" id="101924"/>
    <lineage>
        <taxon>Eukaryota</taxon>
        <taxon>Rhodophyta</taxon>
        <taxon>Stylonematophyceae</taxon>
        <taxon>Stylonematales</taxon>
        <taxon>Stylonemataceae</taxon>
        <taxon>Rhodosorus</taxon>
    </lineage>
</organism>
<evidence type="ECO:0000256" key="5">
    <source>
        <dbReference type="ARBA" id="ARBA00023163"/>
    </source>
</evidence>
<evidence type="ECO:0000256" key="6">
    <source>
        <dbReference type="ARBA" id="ARBA00023242"/>
    </source>
</evidence>